<gene>
    <name evidence="1" type="ORF">WMO40_12135</name>
</gene>
<name>A0ACC6SBX3_9BACI</name>
<proteinExistence type="predicted"/>
<reference evidence="1" key="1">
    <citation type="submission" date="2024-03" db="EMBL/GenBank/DDBJ databases">
        <title>Human intestinal bacterial collection.</title>
        <authorList>
            <person name="Pauvert C."/>
            <person name="Hitch T.C.A."/>
            <person name="Clavel T."/>
        </authorList>
    </citation>
    <scope>NUCLEOTIDE SEQUENCE</scope>
    <source>
        <strain evidence="1">CLA-AA-H227</strain>
    </source>
</reference>
<organism evidence="1 2">
    <name type="scientific">Robertmurraya yapensis</name>
    <name type="common">ex Hitch et al 2024</name>
    <dbReference type="NCBI Taxonomy" id="3133160"/>
    <lineage>
        <taxon>Bacteria</taxon>
        <taxon>Bacillati</taxon>
        <taxon>Bacillota</taxon>
        <taxon>Bacilli</taxon>
        <taxon>Bacillales</taxon>
        <taxon>Bacillaceae</taxon>
        <taxon>Robertmurraya</taxon>
    </lineage>
</organism>
<sequence length="57" mass="6267">MSTQSNGDKKKQNASNMTNQQGSGTQYHKEHTNPAMGYGDIDPNAEQQSNVTDNTEH</sequence>
<dbReference type="Proteomes" id="UP001439875">
    <property type="component" value="Unassembled WGS sequence"/>
</dbReference>
<accession>A0ACC6SBX3</accession>
<protein>
    <submittedName>
        <fullName evidence="1">Uncharacterized protein</fullName>
    </submittedName>
</protein>
<evidence type="ECO:0000313" key="1">
    <source>
        <dbReference type="EMBL" id="MEQ2527455.1"/>
    </source>
</evidence>
<comment type="caution">
    <text evidence="1">The sequence shown here is derived from an EMBL/GenBank/DDBJ whole genome shotgun (WGS) entry which is preliminary data.</text>
</comment>
<dbReference type="EMBL" id="JBBMEW010000009">
    <property type="protein sequence ID" value="MEQ2527455.1"/>
    <property type="molecule type" value="Genomic_DNA"/>
</dbReference>
<keyword evidence="2" id="KW-1185">Reference proteome</keyword>
<evidence type="ECO:0000313" key="2">
    <source>
        <dbReference type="Proteomes" id="UP001439875"/>
    </source>
</evidence>